<keyword evidence="2" id="KW-1185">Reference proteome</keyword>
<dbReference type="AlphaFoldDB" id="A0AAD1SIL9"/>
<sequence length="121" mass="13105">MWPITVPGPPCGGAWSSGICLPKMVPHQRRGLGPGSPTWVPLLCIASSQGMLGAPDPRFHQTRTEAVPSQRCSPGNPALHRFVAGGWRKSRIRRPATLSGLNQSWARPKQVRGYVKESSSL</sequence>
<evidence type="ECO:0000313" key="2">
    <source>
        <dbReference type="Proteomes" id="UP001295444"/>
    </source>
</evidence>
<dbReference type="EMBL" id="OW240917">
    <property type="protein sequence ID" value="CAH2302209.1"/>
    <property type="molecule type" value="Genomic_DNA"/>
</dbReference>
<evidence type="ECO:0000313" key="1">
    <source>
        <dbReference type="EMBL" id="CAH2302209.1"/>
    </source>
</evidence>
<dbReference type="Proteomes" id="UP001295444">
    <property type="component" value="Chromosome 06"/>
</dbReference>
<accession>A0AAD1SIL9</accession>
<gene>
    <name evidence="1" type="ORF">PECUL_23A037964</name>
</gene>
<organism evidence="1 2">
    <name type="scientific">Pelobates cultripes</name>
    <name type="common">Western spadefoot toad</name>
    <dbReference type="NCBI Taxonomy" id="61616"/>
    <lineage>
        <taxon>Eukaryota</taxon>
        <taxon>Metazoa</taxon>
        <taxon>Chordata</taxon>
        <taxon>Craniata</taxon>
        <taxon>Vertebrata</taxon>
        <taxon>Euteleostomi</taxon>
        <taxon>Amphibia</taxon>
        <taxon>Batrachia</taxon>
        <taxon>Anura</taxon>
        <taxon>Pelobatoidea</taxon>
        <taxon>Pelobatidae</taxon>
        <taxon>Pelobates</taxon>
    </lineage>
</organism>
<proteinExistence type="predicted"/>
<reference evidence="1" key="1">
    <citation type="submission" date="2022-03" db="EMBL/GenBank/DDBJ databases">
        <authorList>
            <person name="Alioto T."/>
            <person name="Alioto T."/>
            <person name="Gomez Garrido J."/>
        </authorList>
    </citation>
    <scope>NUCLEOTIDE SEQUENCE</scope>
</reference>
<name>A0AAD1SIL9_PELCU</name>
<protein>
    <submittedName>
        <fullName evidence="1">Uncharacterized protein</fullName>
    </submittedName>
</protein>